<dbReference type="SFLD" id="SFLDS00003">
    <property type="entry name" value="Haloacid_Dehalogenase"/>
    <property type="match status" value="1"/>
</dbReference>
<dbReference type="AlphaFoldDB" id="A0A9X3N0M3"/>
<sequence length="209" mass="23026">MIKAVVSDFGGVVTLPLMDAFKRAHTEIGIPIEALAKAMALVASRADEPPLWTLERGQMSEPDFIAVIAGGLSEVLGRPVDLDGYGARLMASLEPNEPLLDHYRALRARGVRLAILTNNVREWHDAWRRKIPVVDELFELIVDSGFEGTRKPEPQIYELTLSRLGLNADACAFVDDVEVNVTAARQLGMHGIHFRETSQVIAELDALFA</sequence>
<keyword evidence="2" id="KW-1185">Reference proteome</keyword>
<gene>
    <name evidence="1" type="ORF">OM076_32985</name>
</gene>
<evidence type="ECO:0000313" key="2">
    <source>
        <dbReference type="Proteomes" id="UP001149140"/>
    </source>
</evidence>
<dbReference type="Proteomes" id="UP001149140">
    <property type="component" value="Unassembled WGS sequence"/>
</dbReference>
<dbReference type="PRINTS" id="PR00413">
    <property type="entry name" value="HADHALOGNASE"/>
</dbReference>
<dbReference type="InterPro" id="IPR006439">
    <property type="entry name" value="HAD-SF_hydro_IA"/>
</dbReference>
<dbReference type="SUPFAM" id="SSF56784">
    <property type="entry name" value="HAD-like"/>
    <property type="match status" value="1"/>
</dbReference>
<dbReference type="Gene3D" id="3.40.50.1000">
    <property type="entry name" value="HAD superfamily/HAD-like"/>
    <property type="match status" value="1"/>
</dbReference>
<dbReference type="InterPro" id="IPR052898">
    <property type="entry name" value="ACAD10-like"/>
</dbReference>
<dbReference type="SFLD" id="SFLDG01129">
    <property type="entry name" value="C1.5:_HAD__Beta-PGM__Phosphata"/>
    <property type="match status" value="1"/>
</dbReference>
<dbReference type="Gene3D" id="1.10.150.240">
    <property type="entry name" value="Putative phosphatase, domain 2"/>
    <property type="match status" value="1"/>
</dbReference>
<dbReference type="CDD" id="cd02603">
    <property type="entry name" value="HAD_sEH-N_like"/>
    <property type="match status" value="1"/>
</dbReference>
<dbReference type="NCBIfam" id="TIGR01509">
    <property type="entry name" value="HAD-SF-IA-v3"/>
    <property type="match status" value="1"/>
</dbReference>
<dbReference type="PANTHER" id="PTHR47829:SF1">
    <property type="entry name" value="HAD FAMILY PHOSPHATASE"/>
    <property type="match status" value="1"/>
</dbReference>
<proteinExistence type="predicted"/>
<dbReference type="InterPro" id="IPR023198">
    <property type="entry name" value="PGP-like_dom2"/>
</dbReference>
<organism evidence="1 2">
    <name type="scientific">Solirubrobacter ginsenosidimutans</name>
    <dbReference type="NCBI Taxonomy" id="490573"/>
    <lineage>
        <taxon>Bacteria</taxon>
        <taxon>Bacillati</taxon>
        <taxon>Actinomycetota</taxon>
        <taxon>Thermoleophilia</taxon>
        <taxon>Solirubrobacterales</taxon>
        <taxon>Solirubrobacteraceae</taxon>
        <taxon>Solirubrobacter</taxon>
    </lineage>
</organism>
<evidence type="ECO:0000313" key="1">
    <source>
        <dbReference type="EMBL" id="MDA0165131.1"/>
    </source>
</evidence>
<dbReference type="PANTHER" id="PTHR47829">
    <property type="entry name" value="HYDROLASE, PUTATIVE (AFU_ORTHOLOGUE AFUA_1G12880)-RELATED"/>
    <property type="match status" value="1"/>
</dbReference>
<dbReference type="InterPro" id="IPR036412">
    <property type="entry name" value="HAD-like_sf"/>
</dbReference>
<name>A0A9X3N0M3_9ACTN</name>
<dbReference type="Pfam" id="PF00702">
    <property type="entry name" value="Hydrolase"/>
    <property type="match status" value="1"/>
</dbReference>
<comment type="caution">
    <text evidence="1">The sequence shown here is derived from an EMBL/GenBank/DDBJ whole genome shotgun (WGS) entry which is preliminary data.</text>
</comment>
<dbReference type="RefSeq" id="WP_270044388.1">
    <property type="nucleotide sequence ID" value="NZ_JAPDOD010000042.1"/>
</dbReference>
<dbReference type="InterPro" id="IPR023214">
    <property type="entry name" value="HAD_sf"/>
</dbReference>
<dbReference type="EMBL" id="JAPDOD010000042">
    <property type="protein sequence ID" value="MDA0165131.1"/>
    <property type="molecule type" value="Genomic_DNA"/>
</dbReference>
<reference evidence="1" key="1">
    <citation type="submission" date="2022-10" db="EMBL/GenBank/DDBJ databases">
        <title>The WGS of Solirubrobacter ginsenosidimutans DSM 21036.</title>
        <authorList>
            <person name="Jiang Z."/>
        </authorList>
    </citation>
    <scope>NUCLEOTIDE SEQUENCE</scope>
    <source>
        <strain evidence="1">DSM 21036</strain>
    </source>
</reference>
<accession>A0A9X3N0M3</accession>
<protein>
    <submittedName>
        <fullName evidence="1">HAD family phosphatase</fullName>
    </submittedName>
</protein>